<dbReference type="Pfam" id="PF00990">
    <property type="entry name" value="GGDEF"/>
    <property type="match status" value="1"/>
</dbReference>
<feature type="transmembrane region" description="Helical" evidence="1">
    <location>
        <begin position="12"/>
        <end position="36"/>
    </location>
</feature>
<dbReference type="GO" id="GO:0003824">
    <property type="term" value="F:catalytic activity"/>
    <property type="evidence" value="ECO:0007669"/>
    <property type="project" value="UniProtKB-ARBA"/>
</dbReference>
<dbReference type="InterPro" id="IPR035919">
    <property type="entry name" value="EAL_sf"/>
</dbReference>
<dbReference type="InterPro" id="IPR052155">
    <property type="entry name" value="Biofilm_reg_signaling"/>
</dbReference>
<dbReference type="InterPro" id="IPR029787">
    <property type="entry name" value="Nucleotide_cyclase"/>
</dbReference>
<evidence type="ECO:0000313" key="5">
    <source>
        <dbReference type="Proteomes" id="UP000643405"/>
    </source>
</evidence>
<evidence type="ECO:0000259" key="3">
    <source>
        <dbReference type="PROSITE" id="PS50887"/>
    </source>
</evidence>
<keyword evidence="5" id="KW-1185">Reference proteome</keyword>
<feature type="domain" description="GGDEF" evidence="3">
    <location>
        <begin position="254"/>
        <end position="392"/>
    </location>
</feature>
<dbReference type="Gene3D" id="3.20.20.450">
    <property type="entry name" value="EAL domain"/>
    <property type="match status" value="1"/>
</dbReference>
<dbReference type="SMART" id="SM00052">
    <property type="entry name" value="EAL"/>
    <property type="match status" value="1"/>
</dbReference>
<keyword evidence="1" id="KW-1133">Transmembrane helix</keyword>
<dbReference type="CDD" id="cd01948">
    <property type="entry name" value="EAL"/>
    <property type="match status" value="1"/>
</dbReference>
<dbReference type="Gene3D" id="3.30.450.20">
    <property type="entry name" value="PAS domain"/>
    <property type="match status" value="1"/>
</dbReference>
<keyword evidence="1" id="KW-0472">Membrane</keyword>
<reference evidence="4" key="1">
    <citation type="submission" date="2020-09" db="EMBL/GenBank/DDBJ databases">
        <title>Genome seq and assembly of Tianweitania sp.</title>
        <authorList>
            <person name="Chhetri G."/>
        </authorList>
    </citation>
    <scope>NUCLEOTIDE SEQUENCE</scope>
    <source>
        <strain evidence="4">Rool2</strain>
    </source>
</reference>
<comment type="caution">
    <text evidence="4">The sequence shown here is derived from an EMBL/GenBank/DDBJ whole genome shotgun (WGS) entry which is preliminary data.</text>
</comment>
<feature type="domain" description="EAL" evidence="2">
    <location>
        <begin position="401"/>
        <end position="655"/>
    </location>
</feature>
<dbReference type="PROSITE" id="PS50887">
    <property type="entry name" value="GGDEF"/>
    <property type="match status" value="1"/>
</dbReference>
<dbReference type="AlphaFoldDB" id="A0A8J6TZ62"/>
<dbReference type="FunFam" id="3.30.70.270:FF:000001">
    <property type="entry name" value="Diguanylate cyclase domain protein"/>
    <property type="match status" value="1"/>
</dbReference>
<dbReference type="Pfam" id="PF00563">
    <property type="entry name" value="EAL"/>
    <property type="match status" value="1"/>
</dbReference>
<keyword evidence="1" id="KW-0812">Transmembrane</keyword>
<dbReference type="SUPFAM" id="SSF55785">
    <property type="entry name" value="PYP-like sensor domain (PAS domain)"/>
    <property type="match status" value="1"/>
</dbReference>
<gene>
    <name evidence="4" type="ORF">ICI42_13970</name>
</gene>
<accession>A0A8J6TZ62</accession>
<dbReference type="InterPro" id="IPR001633">
    <property type="entry name" value="EAL_dom"/>
</dbReference>
<organism evidence="4 5">
    <name type="scientific">Oryzicola mucosus</name>
    <dbReference type="NCBI Taxonomy" id="2767425"/>
    <lineage>
        <taxon>Bacteria</taxon>
        <taxon>Pseudomonadati</taxon>
        <taxon>Pseudomonadota</taxon>
        <taxon>Alphaproteobacteria</taxon>
        <taxon>Hyphomicrobiales</taxon>
        <taxon>Phyllobacteriaceae</taxon>
        <taxon>Oryzicola</taxon>
    </lineage>
</organism>
<dbReference type="InterPro" id="IPR035965">
    <property type="entry name" value="PAS-like_dom_sf"/>
</dbReference>
<proteinExistence type="predicted"/>
<dbReference type="PANTHER" id="PTHR44757:SF2">
    <property type="entry name" value="BIOFILM ARCHITECTURE MAINTENANCE PROTEIN MBAA"/>
    <property type="match status" value="1"/>
</dbReference>
<dbReference type="NCBIfam" id="TIGR00254">
    <property type="entry name" value="GGDEF"/>
    <property type="match status" value="1"/>
</dbReference>
<dbReference type="PANTHER" id="PTHR44757">
    <property type="entry name" value="DIGUANYLATE CYCLASE DGCP"/>
    <property type="match status" value="1"/>
</dbReference>
<dbReference type="EMBL" id="JACVVX010000004">
    <property type="protein sequence ID" value="MBD0415764.1"/>
    <property type="molecule type" value="Genomic_DNA"/>
</dbReference>
<evidence type="ECO:0000256" key="1">
    <source>
        <dbReference type="SAM" id="Phobius"/>
    </source>
</evidence>
<dbReference type="InterPro" id="IPR000160">
    <property type="entry name" value="GGDEF_dom"/>
</dbReference>
<dbReference type="SUPFAM" id="SSF55073">
    <property type="entry name" value="Nucleotide cyclase"/>
    <property type="match status" value="1"/>
</dbReference>
<protein>
    <submittedName>
        <fullName evidence="4">EAL domain-containing protein</fullName>
    </submittedName>
</protein>
<dbReference type="CDD" id="cd01949">
    <property type="entry name" value="GGDEF"/>
    <property type="match status" value="1"/>
</dbReference>
<dbReference type="InterPro" id="IPR043128">
    <property type="entry name" value="Rev_trsase/Diguanyl_cyclase"/>
</dbReference>
<evidence type="ECO:0000259" key="2">
    <source>
        <dbReference type="PROSITE" id="PS50883"/>
    </source>
</evidence>
<dbReference type="RefSeq" id="WP_188165203.1">
    <property type="nucleotide sequence ID" value="NZ_JACVVX010000004.1"/>
</dbReference>
<dbReference type="Proteomes" id="UP000643405">
    <property type="component" value="Unassembled WGS sequence"/>
</dbReference>
<sequence>MPSLGGSLANDVFAAYAIMAVMAVSALACLFAALFYRRRYLSVLDASENPRNLVEEQIAVPRSSGVDKTGVPVACEGAEDEISEVTRRVQLEHRFQKLTDQVPGGLFQMVRHTDGSFTAPYLSPGFRKLTGIPDGAPNLDPDMALTQVVEEDREGYVMSLKESGLRLVPWDHEFRFRPGGGDMENWFHVIAMPDKAADGTITWHGYVSDISVRKRHEMEIEKLAYFDTLTLLPNRRQFLDRMSHAVAACAKAGQFGALLYIDLDNFKVLNDTQGHHVGDAFLVHVSARLRICIRPEDVVARIGGDEFVVILEPTGRDSANIVHRATKVANRILEALREGFDLAGTRHVSTASIGVAIFDGTDVSVDDILKRADLAMYQAKTLGRNKLALFDPVAMQHESERYRLLADLRQALHNGELDFHYQPQVDHSGRICAAEGLIRWSHPTMGVLMPDRFVPLAEHFGLNQELSRFTIERGLAVLASWRDDPVMKSIRLAVNIGAQSFAANDFVATVKELVDRYEIDAGLLTLELTEHVMAKEPDRVSGQMHELKQLGVRLSLDDFGTGYSSLAYLKQMPFDEVKIDGSFVEDIETRENDRTLVKTILAMARLLGLEAVAEHVENVRQEAFLRAFGCDYLQGFLYSPAVPLSRFVALCHDADKSKPIPMIGGRL</sequence>
<dbReference type="Gene3D" id="3.30.70.270">
    <property type="match status" value="1"/>
</dbReference>
<dbReference type="PROSITE" id="PS50883">
    <property type="entry name" value="EAL"/>
    <property type="match status" value="1"/>
</dbReference>
<name>A0A8J6TZ62_9HYPH</name>
<evidence type="ECO:0000313" key="4">
    <source>
        <dbReference type="EMBL" id="MBD0415764.1"/>
    </source>
</evidence>
<dbReference type="SUPFAM" id="SSF141868">
    <property type="entry name" value="EAL domain-like"/>
    <property type="match status" value="1"/>
</dbReference>
<dbReference type="SMART" id="SM00267">
    <property type="entry name" value="GGDEF"/>
    <property type="match status" value="1"/>
</dbReference>